<dbReference type="InterPro" id="IPR008271">
    <property type="entry name" value="Ser/Thr_kinase_AS"/>
</dbReference>
<proteinExistence type="predicted"/>
<evidence type="ECO:0000313" key="10">
    <source>
        <dbReference type="Proteomes" id="UP001339911"/>
    </source>
</evidence>
<evidence type="ECO:0000256" key="5">
    <source>
        <dbReference type="ARBA" id="ARBA00022777"/>
    </source>
</evidence>
<dbReference type="InterPro" id="IPR011009">
    <property type="entry name" value="Kinase-like_dom_sf"/>
</dbReference>
<dbReference type="EC" id="2.7.11.1" evidence="1"/>
<protein>
    <recommendedName>
        <fullName evidence="1">non-specific serine/threonine protein kinase</fullName>
        <ecNumber evidence="1">2.7.11.1</ecNumber>
    </recommendedName>
</protein>
<keyword evidence="6" id="KW-0067">ATP-binding</keyword>
<accession>A0ABU7SID9</accession>
<gene>
    <name evidence="9" type="ORF">V1634_23050</name>
</gene>
<evidence type="ECO:0000259" key="8">
    <source>
        <dbReference type="PROSITE" id="PS50011"/>
    </source>
</evidence>
<dbReference type="CDD" id="cd14014">
    <property type="entry name" value="STKc_PknB_like"/>
    <property type="match status" value="1"/>
</dbReference>
<dbReference type="Gene3D" id="3.30.200.20">
    <property type="entry name" value="Phosphorylase Kinase, domain 1"/>
    <property type="match status" value="1"/>
</dbReference>
<evidence type="ECO:0000256" key="6">
    <source>
        <dbReference type="ARBA" id="ARBA00022840"/>
    </source>
</evidence>
<evidence type="ECO:0000256" key="3">
    <source>
        <dbReference type="ARBA" id="ARBA00022679"/>
    </source>
</evidence>
<dbReference type="Gene3D" id="1.10.510.10">
    <property type="entry name" value="Transferase(Phosphotransferase) domain 1"/>
    <property type="match status" value="1"/>
</dbReference>
<evidence type="ECO:0000256" key="7">
    <source>
        <dbReference type="SAM" id="MobiDB-lite"/>
    </source>
</evidence>
<dbReference type="EMBL" id="JAZGQL010000017">
    <property type="protein sequence ID" value="MEE6309714.1"/>
    <property type="molecule type" value="Genomic_DNA"/>
</dbReference>
<dbReference type="SMART" id="SM00220">
    <property type="entry name" value="S_TKc"/>
    <property type="match status" value="1"/>
</dbReference>
<keyword evidence="2" id="KW-0723">Serine/threonine-protein kinase</keyword>
<feature type="domain" description="Protein kinase" evidence="8">
    <location>
        <begin position="10"/>
        <end position="267"/>
    </location>
</feature>
<feature type="region of interest" description="Disordered" evidence="7">
    <location>
        <begin position="290"/>
        <end position="349"/>
    </location>
</feature>
<comment type="caution">
    <text evidence="9">The sequence shown here is derived from an EMBL/GenBank/DDBJ whole genome shotgun (WGS) entry which is preliminary data.</text>
</comment>
<name>A0ABU7SID9_9ACTN</name>
<evidence type="ECO:0000256" key="1">
    <source>
        <dbReference type="ARBA" id="ARBA00012513"/>
    </source>
</evidence>
<evidence type="ECO:0000256" key="4">
    <source>
        <dbReference type="ARBA" id="ARBA00022741"/>
    </source>
</evidence>
<dbReference type="PANTHER" id="PTHR43289">
    <property type="entry name" value="MITOGEN-ACTIVATED PROTEIN KINASE KINASE KINASE 20-RELATED"/>
    <property type="match status" value="1"/>
</dbReference>
<dbReference type="Proteomes" id="UP001339911">
    <property type="component" value="Unassembled WGS sequence"/>
</dbReference>
<keyword evidence="3 9" id="KW-0808">Transferase</keyword>
<dbReference type="SUPFAM" id="SSF56112">
    <property type="entry name" value="Protein kinase-like (PK-like)"/>
    <property type="match status" value="1"/>
</dbReference>
<dbReference type="PROSITE" id="PS50011">
    <property type="entry name" value="PROTEIN_KINASE_DOM"/>
    <property type="match status" value="1"/>
</dbReference>
<keyword evidence="5 9" id="KW-0418">Kinase</keyword>
<reference evidence="9 10" key="1">
    <citation type="submission" date="2024-01" db="EMBL/GenBank/DDBJ databases">
        <title>Genome insights into Plantactinospora veratri sp. nov.</title>
        <authorList>
            <person name="Wang L."/>
        </authorList>
    </citation>
    <scope>NUCLEOTIDE SEQUENCE [LARGE SCALE GENOMIC DNA]</scope>
    <source>
        <strain evidence="9 10">NEAU-FHS4</strain>
    </source>
</reference>
<keyword evidence="4" id="KW-0547">Nucleotide-binding</keyword>
<keyword evidence="10" id="KW-1185">Reference proteome</keyword>
<organism evidence="9 10">
    <name type="scientific">Plantactinospora veratri</name>
    <dbReference type="NCBI Taxonomy" id="1436122"/>
    <lineage>
        <taxon>Bacteria</taxon>
        <taxon>Bacillati</taxon>
        <taxon>Actinomycetota</taxon>
        <taxon>Actinomycetes</taxon>
        <taxon>Micromonosporales</taxon>
        <taxon>Micromonosporaceae</taxon>
        <taxon>Plantactinospora</taxon>
    </lineage>
</organism>
<dbReference type="PANTHER" id="PTHR43289:SF6">
    <property type="entry name" value="SERINE_THREONINE-PROTEIN KINASE NEKL-3"/>
    <property type="match status" value="1"/>
</dbReference>
<evidence type="ECO:0000256" key="2">
    <source>
        <dbReference type="ARBA" id="ARBA00022527"/>
    </source>
</evidence>
<sequence>MINRVLGGRYRIIREVASGATGVVWRAVDLCCGEPVAVKTLRPRAAGRPDLVAAFVAETELVAGLDHPCLVRPRDVLGQGPERALVMELVEGEDLRWRLHRTGPVPPAIAAEVSAQLAGALAYLHVRQIVHGDVKPGNLVVPADGGLVRLVDFGAARRVGAGPAWPDTQATPEYVAPEVVGGGPPTPASDVYALGVLLFELVSGRSPYRGGPPAEVLDRHRTCRPVPPPGLPPVVWQFVEDCLAADPTDRPDAVRAAARLRGMEPALDGLTALPRPAADQVTWWPRIAGPVTGRAPVGRRPERPPTVPVSGPGGSGSAGRGSAGSAGTVLRPTPSAVPRFGDRRGRPPTAAALAGAGALVAATPLATVPTPAAGSLCPPRVVR</sequence>
<dbReference type="PROSITE" id="PS00108">
    <property type="entry name" value="PROTEIN_KINASE_ST"/>
    <property type="match status" value="1"/>
</dbReference>
<dbReference type="GO" id="GO:0004674">
    <property type="term" value="F:protein serine/threonine kinase activity"/>
    <property type="evidence" value="ECO:0007669"/>
    <property type="project" value="UniProtKB-EC"/>
</dbReference>
<dbReference type="Pfam" id="PF00069">
    <property type="entry name" value="Pkinase"/>
    <property type="match status" value="1"/>
</dbReference>
<evidence type="ECO:0000313" key="9">
    <source>
        <dbReference type="EMBL" id="MEE6309714.1"/>
    </source>
</evidence>
<feature type="compositionally biased region" description="Gly residues" evidence="7">
    <location>
        <begin position="311"/>
        <end position="324"/>
    </location>
</feature>
<dbReference type="InterPro" id="IPR000719">
    <property type="entry name" value="Prot_kinase_dom"/>
</dbReference>
<dbReference type="RefSeq" id="WP_331209959.1">
    <property type="nucleotide sequence ID" value="NZ_JAZGQL010000017.1"/>
</dbReference>